<dbReference type="InterPro" id="IPR019108">
    <property type="entry name" value="Caa3_assmbl_CtaG-rel"/>
</dbReference>
<feature type="transmembrane region" description="Helical" evidence="6">
    <location>
        <begin position="97"/>
        <end position="122"/>
    </location>
</feature>
<comment type="subcellular location">
    <subcellularLocation>
        <location evidence="1">Cell membrane</location>
        <topology evidence="1">Multi-pass membrane protein</topology>
    </subcellularLocation>
</comment>
<dbReference type="InterPro" id="IPR008457">
    <property type="entry name" value="Cu-R_CopD_dom"/>
</dbReference>
<evidence type="ECO:0000256" key="1">
    <source>
        <dbReference type="ARBA" id="ARBA00004651"/>
    </source>
</evidence>
<evidence type="ECO:0000256" key="5">
    <source>
        <dbReference type="ARBA" id="ARBA00023136"/>
    </source>
</evidence>
<proteinExistence type="predicted"/>
<feature type="transmembrane region" description="Helical" evidence="6">
    <location>
        <begin position="533"/>
        <end position="555"/>
    </location>
</feature>
<evidence type="ECO:0000256" key="4">
    <source>
        <dbReference type="ARBA" id="ARBA00022989"/>
    </source>
</evidence>
<feature type="transmembrane region" description="Helical" evidence="6">
    <location>
        <begin position="567"/>
        <end position="586"/>
    </location>
</feature>
<protein>
    <submittedName>
        <fullName evidence="8">Cytochrome c oxidase assembly protein</fullName>
    </submittedName>
</protein>
<feature type="transmembrane region" description="Helical" evidence="6">
    <location>
        <begin position="320"/>
        <end position="343"/>
    </location>
</feature>
<name>A0ABW4L5T3_9MICO</name>
<feature type="transmembrane region" description="Helical" evidence="6">
    <location>
        <begin position="153"/>
        <end position="173"/>
    </location>
</feature>
<feature type="transmembrane region" description="Helical" evidence="6">
    <location>
        <begin position="496"/>
        <end position="521"/>
    </location>
</feature>
<feature type="transmembrane region" description="Helical" evidence="6">
    <location>
        <begin position="241"/>
        <end position="261"/>
    </location>
</feature>
<keyword evidence="3 6" id="KW-0812">Transmembrane</keyword>
<dbReference type="InterPro" id="IPR032694">
    <property type="entry name" value="CopC/D"/>
</dbReference>
<organism evidence="8 9">
    <name type="scientific">Georgenia deserti</name>
    <dbReference type="NCBI Taxonomy" id="2093781"/>
    <lineage>
        <taxon>Bacteria</taxon>
        <taxon>Bacillati</taxon>
        <taxon>Actinomycetota</taxon>
        <taxon>Actinomycetes</taxon>
        <taxon>Micrococcales</taxon>
        <taxon>Bogoriellaceae</taxon>
        <taxon>Georgenia</taxon>
    </lineage>
</organism>
<feature type="transmembrane region" description="Helical" evidence="6">
    <location>
        <begin position="209"/>
        <end position="229"/>
    </location>
</feature>
<evidence type="ECO:0000259" key="7">
    <source>
        <dbReference type="Pfam" id="PF05425"/>
    </source>
</evidence>
<keyword evidence="5 6" id="KW-0472">Membrane</keyword>
<feature type="domain" description="Copper resistance protein D" evidence="7">
    <location>
        <begin position="240"/>
        <end position="343"/>
    </location>
</feature>
<accession>A0ABW4L5T3</accession>
<dbReference type="PANTHER" id="PTHR34820">
    <property type="entry name" value="INNER MEMBRANE PROTEIN YEBZ"/>
    <property type="match status" value="1"/>
</dbReference>
<dbReference type="EMBL" id="JBHUEE010000007">
    <property type="protein sequence ID" value="MFD1718816.1"/>
    <property type="molecule type" value="Genomic_DNA"/>
</dbReference>
<evidence type="ECO:0000313" key="8">
    <source>
        <dbReference type="EMBL" id="MFD1718816.1"/>
    </source>
</evidence>
<dbReference type="Pfam" id="PF09678">
    <property type="entry name" value="Caa3_CtaG"/>
    <property type="match status" value="1"/>
</dbReference>
<feature type="transmembrane region" description="Helical" evidence="6">
    <location>
        <begin position="452"/>
        <end position="475"/>
    </location>
</feature>
<gene>
    <name evidence="8" type="ORF">ACFSE6_13290</name>
</gene>
<dbReference type="RefSeq" id="WP_388007862.1">
    <property type="nucleotide sequence ID" value="NZ_JBHUEE010000007.1"/>
</dbReference>
<evidence type="ECO:0000256" key="6">
    <source>
        <dbReference type="SAM" id="Phobius"/>
    </source>
</evidence>
<evidence type="ECO:0000256" key="3">
    <source>
        <dbReference type="ARBA" id="ARBA00022692"/>
    </source>
</evidence>
<feature type="transmembrane region" description="Helical" evidence="6">
    <location>
        <begin position="53"/>
        <end position="76"/>
    </location>
</feature>
<dbReference type="PANTHER" id="PTHR34820:SF4">
    <property type="entry name" value="INNER MEMBRANE PROTEIN YEBZ"/>
    <property type="match status" value="1"/>
</dbReference>
<feature type="transmembrane region" description="Helical" evidence="6">
    <location>
        <begin position="386"/>
        <end position="403"/>
    </location>
</feature>
<sequence length="682" mass="72037">MPETTAPPARTWVWAAGALPALLLAVVVGLLTTDAAVPTLIDPGPVVRWGTPVVSGLADAAAALTVGAFALCSLVLPRPTTEATGRRRPAADAEGRAWPLAAQVGAAASVVWALAQLAYLILSFAQVAGTIGGPGFGAQLAQFITDLELGQDLAWSTGLTALVALLAVGTAGYRSAAWTGVLALVALVPLALTGHAAGAASHFLAVSSWWLHIVGICFWVGGLAVLCLVGGRLGQDLPDAAARYSQIALWAFVAVTFSGVANSWIRLSSPLELLTHPYGRLLTAKIVLTVALGAAGWWHRRATLPAIRGHIDAGGRGRGLAFWRLAGVEVVVMAAAAGFGAALGSSAPPVPQDPVSDASPTYLLSGYSVPPFPTPLTWLTETRLEPVLAFGTASAVVVYLMWVRRLRRRGDAWPASRTVAWVAGWVLFAWVTNGGPVVYGSVLFSAHMLMHMMLAMVVPIFVVIGAPVTLAVRALPRRQDGSRGPREWLLAIVHSAPARFLAHPVVAAINFAGSLIVFYYTDLFELALTTHPGHLLMVAHFTVAGYLFANALIGVDPGPSRPRYPMRLLLLLATMGFHAFFGISLISETTLLASDYFGWLGLPWDVDALADQTRGGAITWGIGELPTLALAIGVAVMWARDDTRAARRADRRADRDDDAELRAYNEMLAERARHSGGSSPPR</sequence>
<evidence type="ECO:0000256" key="2">
    <source>
        <dbReference type="ARBA" id="ARBA00022475"/>
    </source>
</evidence>
<dbReference type="Proteomes" id="UP001597277">
    <property type="component" value="Unassembled WGS sequence"/>
</dbReference>
<feature type="transmembrane region" description="Helical" evidence="6">
    <location>
        <begin position="415"/>
        <end position="432"/>
    </location>
</feature>
<keyword evidence="9" id="KW-1185">Reference proteome</keyword>
<feature type="transmembrane region" description="Helical" evidence="6">
    <location>
        <begin position="617"/>
        <end position="639"/>
    </location>
</feature>
<dbReference type="Pfam" id="PF05425">
    <property type="entry name" value="CopD"/>
    <property type="match status" value="1"/>
</dbReference>
<evidence type="ECO:0000313" key="9">
    <source>
        <dbReference type="Proteomes" id="UP001597277"/>
    </source>
</evidence>
<keyword evidence="4 6" id="KW-1133">Transmembrane helix</keyword>
<reference evidence="9" key="1">
    <citation type="journal article" date="2019" name="Int. J. Syst. Evol. Microbiol.">
        <title>The Global Catalogue of Microorganisms (GCM) 10K type strain sequencing project: providing services to taxonomists for standard genome sequencing and annotation.</title>
        <authorList>
            <consortium name="The Broad Institute Genomics Platform"/>
            <consortium name="The Broad Institute Genome Sequencing Center for Infectious Disease"/>
            <person name="Wu L."/>
            <person name="Ma J."/>
        </authorList>
    </citation>
    <scope>NUCLEOTIDE SEQUENCE [LARGE SCALE GENOMIC DNA]</scope>
    <source>
        <strain evidence="9">JCM 17130</strain>
    </source>
</reference>
<feature type="transmembrane region" description="Helical" evidence="6">
    <location>
        <begin position="180"/>
        <end position="203"/>
    </location>
</feature>
<feature type="transmembrane region" description="Helical" evidence="6">
    <location>
        <begin position="12"/>
        <end position="33"/>
    </location>
</feature>
<comment type="caution">
    <text evidence="8">The sequence shown here is derived from an EMBL/GenBank/DDBJ whole genome shotgun (WGS) entry which is preliminary data.</text>
</comment>
<keyword evidence="2" id="KW-1003">Cell membrane</keyword>
<feature type="transmembrane region" description="Helical" evidence="6">
    <location>
        <begin position="281"/>
        <end position="299"/>
    </location>
</feature>